<dbReference type="CDD" id="cd02440">
    <property type="entry name" value="AdoMet_MTases"/>
    <property type="match status" value="1"/>
</dbReference>
<protein>
    <submittedName>
        <fullName evidence="2">Methyltransferase domain-containing protein</fullName>
    </submittedName>
</protein>
<keyword evidence="2" id="KW-0808">Transferase</keyword>
<dbReference type="Pfam" id="PF08241">
    <property type="entry name" value="Methyltransf_11"/>
    <property type="match status" value="1"/>
</dbReference>
<dbReference type="SUPFAM" id="SSF53335">
    <property type="entry name" value="S-adenosyl-L-methionine-dependent methyltransferases"/>
    <property type="match status" value="1"/>
</dbReference>
<evidence type="ECO:0000313" key="3">
    <source>
        <dbReference type="Proteomes" id="UP001064632"/>
    </source>
</evidence>
<dbReference type="RefSeq" id="WP_261694797.1">
    <property type="nucleotide sequence ID" value="NZ_CP104694.1"/>
</dbReference>
<name>A0ABY6BEY1_9GAMM</name>
<accession>A0ABY6BEY1</accession>
<evidence type="ECO:0000259" key="1">
    <source>
        <dbReference type="Pfam" id="PF08241"/>
    </source>
</evidence>
<dbReference type="Gene3D" id="3.40.50.150">
    <property type="entry name" value="Vaccinia Virus protein VP39"/>
    <property type="match status" value="1"/>
</dbReference>
<dbReference type="InterPro" id="IPR050508">
    <property type="entry name" value="Methyltransf_Superfamily"/>
</dbReference>
<reference evidence="2" key="1">
    <citation type="submission" date="2022-09" db="EMBL/GenBank/DDBJ databases">
        <title>Tahibacter sp. nov., isolated from a fresh water.</title>
        <authorList>
            <person name="Baek J.H."/>
            <person name="Lee J.K."/>
            <person name="Kim J.M."/>
            <person name="Jeon C.O."/>
        </authorList>
    </citation>
    <scope>NUCLEOTIDE SEQUENCE</scope>
    <source>
        <strain evidence="2">W38</strain>
    </source>
</reference>
<feature type="domain" description="Methyltransferase type 11" evidence="1">
    <location>
        <begin position="43"/>
        <end position="132"/>
    </location>
</feature>
<dbReference type="PANTHER" id="PTHR42912">
    <property type="entry name" value="METHYLTRANSFERASE"/>
    <property type="match status" value="1"/>
</dbReference>
<keyword evidence="2" id="KW-0489">Methyltransferase</keyword>
<dbReference type="Proteomes" id="UP001064632">
    <property type="component" value="Chromosome"/>
</dbReference>
<dbReference type="GO" id="GO:0008168">
    <property type="term" value="F:methyltransferase activity"/>
    <property type="evidence" value="ECO:0007669"/>
    <property type="project" value="UniProtKB-KW"/>
</dbReference>
<evidence type="ECO:0000313" key="2">
    <source>
        <dbReference type="EMBL" id="UXI67828.1"/>
    </source>
</evidence>
<dbReference type="EMBL" id="CP104694">
    <property type="protein sequence ID" value="UXI67828.1"/>
    <property type="molecule type" value="Genomic_DNA"/>
</dbReference>
<keyword evidence="3" id="KW-1185">Reference proteome</keyword>
<dbReference type="InterPro" id="IPR013216">
    <property type="entry name" value="Methyltransf_11"/>
</dbReference>
<dbReference type="GO" id="GO:0032259">
    <property type="term" value="P:methylation"/>
    <property type="evidence" value="ECO:0007669"/>
    <property type="project" value="UniProtKB-KW"/>
</dbReference>
<organism evidence="2 3">
    <name type="scientific">Tahibacter amnicola</name>
    <dbReference type="NCBI Taxonomy" id="2976241"/>
    <lineage>
        <taxon>Bacteria</taxon>
        <taxon>Pseudomonadati</taxon>
        <taxon>Pseudomonadota</taxon>
        <taxon>Gammaproteobacteria</taxon>
        <taxon>Lysobacterales</taxon>
        <taxon>Rhodanobacteraceae</taxon>
        <taxon>Tahibacter</taxon>
    </lineage>
</organism>
<proteinExistence type="predicted"/>
<gene>
    <name evidence="2" type="ORF">N4264_24355</name>
</gene>
<dbReference type="InterPro" id="IPR029063">
    <property type="entry name" value="SAM-dependent_MTases_sf"/>
</dbReference>
<sequence length="248" mass="26918">MNALNWDYSALATHYDKRAPYATDAIDALVAALQLDATCAVADIGAGTGRLSLPLAERGLTVTAVEPNPQMRAIGEQIRHPRLRFVDGCGETTGLPAGAFGLVSYGSSFNVLDTTAALDESCRLLQNNGAIALLFNHRDLEDPLQREVEAVIRHHVPDYAYGSRRDDPTPRIAQHGGFGTVQSLSTRFIHRTSRADFIDGFRAHATLLRQAGAARAAVFAGLEALLADQPVIDVPFTTRAWYAHRRPC</sequence>